<evidence type="ECO:0000256" key="4">
    <source>
        <dbReference type="ARBA" id="ARBA00022553"/>
    </source>
</evidence>
<protein>
    <recommendedName>
        <fullName evidence="11">Phospholipid scramblase</fullName>
    </recommendedName>
</protein>
<proteinExistence type="inferred from homology"/>
<dbReference type="GO" id="GO:0017128">
    <property type="term" value="F:phospholipid scramblase activity"/>
    <property type="evidence" value="ECO:0007669"/>
    <property type="project" value="InterPro"/>
</dbReference>
<evidence type="ECO:0000256" key="6">
    <source>
        <dbReference type="ARBA" id="ARBA00022837"/>
    </source>
</evidence>
<dbReference type="EMBL" id="AZIM01003065">
    <property type="protein sequence ID" value="ETE62790.1"/>
    <property type="molecule type" value="Genomic_DNA"/>
</dbReference>
<dbReference type="OrthoDB" id="191150at2759"/>
<evidence type="ECO:0000313" key="12">
    <source>
        <dbReference type="EMBL" id="ETE62790.1"/>
    </source>
</evidence>
<gene>
    <name evidence="12" type="primary">PLSCR1</name>
    <name evidence="12" type="ORF">L345_11452</name>
</gene>
<keyword evidence="4" id="KW-0597">Phosphoprotein</keyword>
<name>V8NL47_OPHHA</name>
<evidence type="ECO:0000256" key="1">
    <source>
        <dbReference type="ARBA" id="ARBA00001913"/>
    </source>
</evidence>
<evidence type="ECO:0000256" key="10">
    <source>
        <dbReference type="ARBA" id="ARBA00023288"/>
    </source>
</evidence>
<evidence type="ECO:0000256" key="2">
    <source>
        <dbReference type="ARBA" id="ARBA00004606"/>
    </source>
</evidence>
<comment type="function">
    <text evidence="11">May mediate accelerated ATP-independent bidirectional transbilayer migration of phospholipids upon binding calcium ions that results in a loss of phospholipid asymmetry in the plasma membrane.</text>
</comment>
<evidence type="ECO:0000256" key="11">
    <source>
        <dbReference type="RuleBase" id="RU363116"/>
    </source>
</evidence>
<comment type="caution">
    <text evidence="12">The sequence shown here is derived from an EMBL/GenBank/DDBJ whole genome shotgun (WGS) entry which is preliminary data.</text>
</comment>
<keyword evidence="9 11" id="KW-0564">Palmitate</keyword>
<feature type="non-terminal residue" evidence="12">
    <location>
        <position position="377"/>
    </location>
</feature>
<dbReference type="PANTHER" id="PTHR23248:SF38">
    <property type="entry name" value="PHOSPHOLIPID SCRAMBLASE 1"/>
    <property type="match status" value="1"/>
</dbReference>
<dbReference type="Pfam" id="PF03803">
    <property type="entry name" value="Scramblase"/>
    <property type="match status" value="2"/>
</dbReference>
<evidence type="ECO:0000256" key="9">
    <source>
        <dbReference type="ARBA" id="ARBA00023139"/>
    </source>
</evidence>
<feature type="non-terminal residue" evidence="12">
    <location>
        <position position="1"/>
    </location>
</feature>
<sequence>MNQAPRTTNQLLCTYGNGGSFAICPPGLEYLTQLDWLLIHQKYEILELITSFETANKYEVRNRLGEMVYFATEENNFCVRNCLGSLRPFTMVISNHVGQQVIHLVRPFRCDGCCCPCCLQELEVQAPPGLPIGYIQQLWHPRLPKFVIQNEAHKDVLKIVGPCITSACCSDVVFEVTALDEQTSVGKISKQWGGVLQEFFTDVDFLGISFPLDLDVKMKAVVLGAGFLLDFIFFEEGGLGGGRYVHEVQRKYERTTHSLCCHNAVVLLCHHVLKIVGPCITSACCGDVVFEVMALDEQTSVGKISKQWGGVLQEFFTDVDFLGISFPLDLDVKMKAVMLGAGFLLDFIFFESGAGAGYSRFSNAEEQANPMTTKIYQ</sequence>
<keyword evidence="6 11" id="KW-0106">Calcium</keyword>
<evidence type="ECO:0000256" key="8">
    <source>
        <dbReference type="ARBA" id="ARBA00023136"/>
    </source>
</evidence>
<dbReference type="Proteomes" id="UP000018936">
    <property type="component" value="Unassembled WGS sequence"/>
</dbReference>
<dbReference type="PANTHER" id="PTHR23248">
    <property type="entry name" value="PHOSPHOLIPID SCRAMBLASE-RELATED"/>
    <property type="match status" value="1"/>
</dbReference>
<dbReference type="AlphaFoldDB" id="V8NL47"/>
<dbReference type="GO" id="GO:0005886">
    <property type="term" value="C:plasma membrane"/>
    <property type="evidence" value="ECO:0007669"/>
    <property type="project" value="TreeGrafter"/>
</dbReference>
<keyword evidence="13" id="KW-1185">Reference proteome</keyword>
<dbReference type="InterPro" id="IPR005552">
    <property type="entry name" value="Scramblase"/>
</dbReference>
<evidence type="ECO:0000256" key="3">
    <source>
        <dbReference type="ARBA" id="ARBA00005350"/>
    </source>
</evidence>
<reference evidence="12 13" key="1">
    <citation type="journal article" date="2013" name="Proc. Natl. Acad. Sci. U.S.A.">
        <title>The king cobra genome reveals dynamic gene evolution and adaptation in the snake venom system.</title>
        <authorList>
            <person name="Vonk F.J."/>
            <person name="Casewell N.R."/>
            <person name="Henkel C.V."/>
            <person name="Heimberg A.M."/>
            <person name="Jansen H.J."/>
            <person name="McCleary R.J."/>
            <person name="Kerkkamp H.M."/>
            <person name="Vos R.A."/>
            <person name="Guerreiro I."/>
            <person name="Calvete J.J."/>
            <person name="Wuster W."/>
            <person name="Woods A.E."/>
            <person name="Logan J.M."/>
            <person name="Harrison R.A."/>
            <person name="Castoe T.A."/>
            <person name="de Koning A.P."/>
            <person name="Pollock D.D."/>
            <person name="Yandell M."/>
            <person name="Calderon D."/>
            <person name="Renjifo C."/>
            <person name="Currier R.B."/>
            <person name="Salgado D."/>
            <person name="Pla D."/>
            <person name="Sanz L."/>
            <person name="Hyder A.S."/>
            <person name="Ribeiro J.M."/>
            <person name="Arntzen J.W."/>
            <person name="van den Thillart G.E."/>
            <person name="Boetzer M."/>
            <person name="Pirovano W."/>
            <person name="Dirks R.P."/>
            <person name="Spaink H.P."/>
            <person name="Duboule D."/>
            <person name="McGlinn E."/>
            <person name="Kini R.M."/>
            <person name="Richardson M.K."/>
        </authorList>
    </citation>
    <scope>NUCLEOTIDE SEQUENCE</scope>
    <source>
        <tissue evidence="12">Blood</tissue>
    </source>
</reference>
<accession>V8NL47</accession>
<keyword evidence="10 11" id="KW-0449">Lipoprotein</keyword>
<comment type="cofactor">
    <cofactor evidence="1 11">
        <name>Ca(2+)</name>
        <dbReference type="ChEBI" id="CHEBI:29108"/>
    </cofactor>
</comment>
<organism evidence="12 13">
    <name type="scientific">Ophiophagus hannah</name>
    <name type="common">King cobra</name>
    <name type="synonym">Naja hannah</name>
    <dbReference type="NCBI Taxonomy" id="8665"/>
    <lineage>
        <taxon>Eukaryota</taxon>
        <taxon>Metazoa</taxon>
        <taxon>Chordata</taxon>
        <taxon>Craniata</taxon>
        <taxon>Vertebrata</taxon>
        <taxon>Euteleostomi</taxon>
        <taxon>Lepidosauria</taxon>
        <taxon>Squamata</taxon>
        <taxon>Bifurcata</taxon>
        <taxon>Unidentata</taxon>
        <taxon>Episquamata</taxon>
        <taxon>Toxicofera</taxon>
        <taxon>Serpentes</taxon>
        <taxon>Colubroidea</taxon>
        <taxon>Elapidae</taxon>
        <taxon>Elapinae</taxon>
        <taxon>Ophiophagus</taxon>
    </lineage>
</organism>
<evidence type="ECO:0000313" key="13">
    <source>
        <dbReference type="Proteomes" id="UP000018936"/>
    </source>
</evidence>
<keyword evidence="8" id="KW-0472">Membrane</keyword>
<comment type="similarity">
    <text evidence="3 11">Belongs to the phospholipid scramblase family.</text>
</comment>
<keyword evidence="7" id="KW-1133">Transmembrane helix</keyword>
<comment type="subcellular location">
    <subcellularLocation>
        <location evidence="2">Membrane</location>
        <topology evidence="2">Single-pass type II membrane protein</topology>
    </subcellularLocation>
</comment>
<keyword evidence="5" id="KW-0812">Transmembrane</keyword>
<evidence type="ECO:0000256" key="5">
    <source>
        <dbReference type="ARBA" id="ARBA00022692"/>
    </source>
</evidence>
<evidence type="ECO:0000256" key="7">
    <source>
        <dbReference type="ARBA" id="ARBA00022989"/>
    </source>
</evidence>